<keyword evidence="2" id="KW-1185">Reference proteome</keyword>
<protein>
    <submittedName>
        <fullName evidence="1">Uncharacterized protein</fullName>
    </submittedName>
</protein>
<dbReference type="Proteomes" id="UP000054466">
    <property type="component" value="Unassembled WGS sequence"/>
</dbReference>
<dbReference type="OrthoDB" id="4140562at2759"/>
<dbReference type="GeneID" id="27345275"/>
<dbReference type="AlphaFoldDB" id="A0A0D1ZQN8"/>
<gene>
    <name evidence="1" type="ORF">PV07_06081</name>
</gene>
<evidence type="ECO:0000313" key="2">
    <source>
        <dbReference type="Proteomes" id="UP000054466"/>
    </source>
</evidence>
<dbReference type="RefSeq" id="XP_016250547.1">
    <property type="nucleotide sequence ID" value="XM_016393028.1"/>
</dbReference>
<dbReference type="HOGENOM" id="CLU_1224632_0_0_1"/>
<proteinExistence type="predicted"/>
<reference evidence="1 2" key="1">
    <citation type="submission" date="2015-01" db="EMBL/GenBank/DDBJ databases">
        <title>The Genome Sequence of Cladophialophora immunda CBS83496.</title>
        <authorList>
            <consortium name="The Broad Institute Genomics Platform"/>
            <person name="Cuomo C."/>
            <person name="de Hoog S."/>
            <person name="Gorbushina A."/>
            <person name="Stielow B."/>
            <person name="Teixiera M."/>
            <person name="Abouelleil A."/>
            <person name="Chapman S.B."/>
            <person name="Priest M."/>
            <person name="Young S.K."/>
            <person name="Wortman J."/>
            <person name="Nusbaum C."/>
            <person name="Birren B."/>
        </authorList>
    </citation>
    <scope>NUCLEOTIDE SEQUENCE [LARGE SCALE GENOMIC DNA]</scope>
    <source>
        <strain evidence="1 2">CBS 83496</strain>
    </source>
</reference>
<organism evidence="1 2">
    <name type="scientific">Cladophialophora immunda</name>
    <dbReference type="NCBI Taxonomy" id="569365"/>
    <lineage>
        <taxon>Eukaryota</taxon>
        <taxon>Fungi</taxon>
        <taxon>Dikarya</taxon>
        <taxon>Ascomycota</taxon>
        <taxon>Pezizomycotina</taxon>
        <taxon>Eurotiomycetes</taxon>
        <taxon>Chaetothyriomycetidae</taxon>
        <taxon>Chaetothyriales</taxon>
        <taxon>Herpotrichiellaceae</taxon>
        <taxon>Cladophialophora</taxon>
    </lineage>
</organism>
<dbReference type="EMBL" id="KN847042">
    <property type="protein sequence ID" value="KIW30331.1"/>
    <property type="molecule type" value="Genomic_DNA"/>
</dbReference>
<name>A0A0D1ZQN8_9EURO</name>
<evidence type="ECO:0000313" key="1">
    <source>
        <dbReference type="EMBL" id="KIW30331.1"/>
    </source>
</evidence>
<dbReference type="VEuPathDB" id="FungiDB:PV07_06081"/>
<sequence>MSDLELTLERLRNAYDKPEYAKGLNTALRKALRLFAAAARLDFVQDNAGNIHIWKHGRDPELANIAIAFQLDENRSRASCESAFRLFHQLQRENLLCGVTLLGWTSVGDDDLGRELWEMCGSMSRKQPVQPELEQFATFEDVSKFQLSAVFEVADTQDMPLEAEGAPVIIEHVKKAASSAVATRPAVRKQMRAPEVRIKGRGAEATGFEAIKTYSAYVGALFDNFD</sequence>
<accession>A0A0D1ZQN8</accession>